<evidence type="ECO:0000313" key="2">
    <source>
        <dbReference type="Proteomes" id="UP000031561"/>
    </source>
</evidence>
<dbReference type="AlphaFoldDB" id="A0ABD4T754"/>
<evidence type="ECO:0000313" key="1">
    <source>
        <dbReference type="EMBL" id="MCM1984572.1"/>
    </source>
</evidence>
<reference evidence="1 2" key="1">
    <citation type="journal article" date="2015" name="Genome Announc.">
        <title>Draft Genome Sequence of Filamentous Marine Cyanobacterium Lyngbya confervoides Strain BDU141951.</title>
        <authorList>
            <person name="Chandrababunaidu M.M."/>
            <person name="Sen D."/>
            <person name="Tripathy S."/>
        </authorList>
    </citation>
    <scope>NUCLEOTIDE SEQUENCE [LARGE SCALE GENOMIC DNA]</scope>
    <source>
        <strain evidence="1 2">BDU141951</strain>
    </source>
</reference>
<name>A0ABD4T754_9CYAN</name>
<keyword evidence="2" id="KW-1185">Reference proteome</keyword>
<organism evidence="1 2">
    <name type="scientific">Lyngbya confervoides BDU141951</name>
    <dbReference type="NCBI Taxonomy" id="1574623"/>
    <lineage>
        <taxon>Bacteria</taxon>
        <taxon>Bacillati</taxon>
        <taxon>Cyanobacteriota</taxon>
        <taxon>Cyanophyceae</taxon>
        <taxon>Oscillatoriophycideae</taxon>
        <taxon>Oscillatoriales</taxon>
        <taxon>Microcoleaceae</taxon>
        <taxon>Lyngbya</taxon>
    </lineage>
</organism>
<dbReference type="Proteomes" id="UP000031561">
    <property type="component" value="Unassembled WGS sequence"/>
</dbReference>
<gene>
    <name evidence="1" type="ORF">QQ91_0017245</name>
</gene>
<evidence type="ECO:0008006" key="3">
    <source>
        <dbReference type="Google" id="ProtNLM"/>
    </source>
</evidence>
<dbReference type="EMBL" id="JTHE03000100">
    <property type="protein sequence ID" value="MCM1984572.1"/>
    <property type="molecule type" value="Genomic_DNA"/>
</dbReference>
<proteinExistence type="predicted"/>
<dbReference type="RefSeq" id="WP_166276538.1">
    <property type="nucleotide sequence ID" value="NZ_JTHE03000100.1"/>
</dbReference>
<comment type="caution">
    <text evidence="1">The sequence shown here is derived from an EMBL/GenBank/DDBJ whole genome shotgun (WGS) entry which is preliminary data.</text>
</comment>
<accession>A0ABD4T754</accession>
<protein>
    <recommendedName>
        <fullName evidence="3">GGDEF domain-containing protein</fullName>
    </recommendedName>
</protein>
<sequence length="340" mass="38151">MTFPAELLQILAAWCAQNALAYFQVTEQGEILSWGTGSAPLPQGLLWPQNPHWLEPPSPSESGWIGDWVEALQPLFPLEPPYDPIKWVQLTPDRVVDVVFFPGTVAHWVILLDSQAEFEQQQRWSQARNELRLLQQQQQRILQSLGKSWPWLGAPRLDRSLADLLQRFSLRLSGSQAFSLLHLKFFSQADSAQTHNLLARSIADHQLLAILHRALDEGGSLVGLDSHGVWALFLAFTSLPHPLVQAMGYLKAVQRALDDEPTLGPWAMGGTLLGAATAPLEQNHVLETLWQALSPVFERSLEISLRIKKGWLFIDADSLALLNQNKVNLESFFLNLKTLD</sequence>